<keyword evidence="3" id="KW-1185">Reference proteome</keyword>
<dbReference type="AlphaFoldDB" id="A0A4Q9PZJ1"/>
<keyword evidence="1" id="KW-0472">Membrane</keyword>
<organism evidence="2 3">
    <name type="scientific">Dichomitus squalens</name>
    <dbReference type="NCBI Taxonomy" id="114155"/>
    <lineage>
        <taxon>Eukaryota</taxon>
        <taxon>Fungi</taxon>
        <taxon>Dikarya</taxon>
        <taxon>Basidiomycota</taxon>
        <taxon>Agaricomycotina</taxon>
        <taxon>Agaricomycetes</taxon>
        <taxon>Polyporales</taxon>
        <taxon>Polyporaceae</taxon>
        <taxon>Dichomitus</taxon>
    </lineage>
</organism>
<protein>
    <submittedName>
        <fullName evidence="2">Uncharacterized protein</fullName>
    </submittedName>
</protein>
<keyword evidence="1" id="KW-0812">Transmembrane</keyword>
<name>A0A4Q9PZJ1_9APHY</name>
<feature type="transmembrane region" description="Helical" evidence="1">
    <location>
        <begin position="40"/>
        <end position="60"/>
    </location>
</feature>
<gene>
    <name evidence="2" type="ORF">BD310DRAFT_876078</name>
</gene>
<evidence type="ECO:0000313" key="3">
    <source>
        <dbReference type="Proteomes" id="UP000292082"/>
    </source>
</evidence>
<keyword evidence="1" id="KW-1133">Transmembrane helix</keyword>
<dbReference type="EMBL" id="ML145108">
    <property type="protein sequence ID" value="TBU59996.1"/>
    <property type="molecule type" value="Genomic_DNA"/>
</dbReference>
<accession>A0A4Q9PZJ1</accession>
<feature type="transmembrane region" description="Helical" evidence="1">
    <location>
        <begin position="66"/>
        <end position="88"/>
    </location>
</feature>
<evidence type="ECO:0000313" key="2">
    <source>
        <dbReference type="EMBL" id="TBU59996.1"/>
    </source>
</evidence>
<sequence length="161" mass="17571">MADCIAIGATWYTLARSHGIHQAGMIKESISSVLLNDGTIYFLILAILNTLHLTFTYLSIAEPAMQITSVITNYTIPLTAVLISRFLLHLQSASLRAAGSMASSQVSSMDLNNSVIFERVIGSLAASITMDDYIRQEDGRAENVMSISTEDEEEPTHTSQE</sequence>
<reference evidence="2 3" key="1">
    <citation type="submission" date="2019-01" db="EMBL/GenBank/DDBJ databases">
        <title>Draft genome sequences of three monokaryotic isolates of the white-rot basidiomycete fungus Dichomitus squalens.</title>
        <authorList>
            <consortium name="DOE Joint Genome Institute"/>
            <person name="Lopez S.C."/>
            <person name="Andreopoulos B."/>
            <person name="Pangilinan J."/>
            <person name="Lipzen A."/>
            <person name="Riley R."/>
            <person name="Ahrendt S."/>
            <person name="Ng V."/>
            <person name="Barry K."/>
            <person name="Daum C."/>
            <person name="Grigoriev I.V."/>
            <person name="Hilden K.S."/>
            <person name="Makela M.R."/>
            <person name="de Vries R.P."/>
        </authorList>
    </citation>
    <scope>NUCLEOTIDE SEQUENCE [LARGE SCALE GENOMIC DNA]</scope>
    <source>
        <strain evidence="2 3">CBS 464.89</strain>
    </source>
</reference>
<proteinExistence type="predicted"/>
<evidence type="ECO:0000256" key="1">
    <source>
        <dbReference type="SAM" id="Phobius"/>
    </source>
</evidence>
<dbReference type="Proteomes" id="UP000292082">
    <property type="component" value="Unassembled WGS sequence"/>
</dbReference>